<dbReference type="NCBIfam" id="TIGR03282">
    <property type="entry name" value="methan_mark_13"/>
    <property type="match status" value="1"/>
</dbReference>
<evidence type="ECO:0000313" key="2">
    <source>
        <dbReference type="EMBL" id="ADP77164.1"/>
    </source>
</evidence>
<keyword evidence="3" id="KW-1185">Reference proteome</keyword>
<gene>
    <name evidence="2" type="ordered locus">Mfer_0362</name>
</gene>
<dbReference type="OrthoDB" id="53142at2157"/>
<evidence type="ECO:0000313" key="3">
    <source>
        <dbReference type="Proteomes" id="UP000002315"/>
    </source>
</evidence>
<dbReference type="EMBL" id="CP002278">
    <property type="protein sequence ID" value="ADP77164.1"/>
    <property type="molecule type" value="Genomic_DNA"/>
</dbReference>
<dbReference type="SUPFAM" id="SSF53807">
    <property type="entry name" value="Helical backbone' metal receptor"/>
    <property type="match status" value="1"/>
</dbReference>
<dbReference type="InterPro" id="IPR000510">
    <property type="entry name" value="Nase/OxRdtase_comp1"/>
</dbReference>
<dbReference type="Pfam" id="PF00148">
    <property type="entry name" value="Oxidored_nitro"/>
    <property type="match status" value="1"/>
</dbReference>
<dbReference type="HOGENOM" id="CLU_782144_0_0_2"/>
<dbReference type="AlphaFoldDB" id="E3GXY2"/>
<dbReference type="PANTHER" id="PTHR42846:SF1">
    <property type="entry name" value="NI-SIROHYDROCHLORIN A,C-DIAMIDE REDUCTIVE CYCLASE COMPLEX, COMPONENT CFBD"/>
    <property type="match status" value="1"/>
</dbReference>
<dbReference type="PANTHER" id="PTHR42846">
    <property type="entry name" value="NI-SIROHYDROCHLORIN A,C-DIAMIDE REDUCTIVE CYCLASE COMPLEX, COMPONENT CFBD"/>
    <property type="match status" value="1"/>
</dbReference>
<protein>
    <submittedName>
        <fullName evidence="2">Methanogenesis marker 13 metalloprotein</fullName>
    </submittedName>
</protein>
<feature type="domain" description="Nitrogenase/oxidoreductase component 1" evidence="1">
    <location>
        <begin position="10"/>
        <end position="148"/>
    </location>
</feature>
<dbReference type="InterPro" id="IPR017675">
    <property type="entry name" value="CfbD"/>
</dbReference>
<dbReference type="GO" id="GO:0016491">
    <property type="term" value="F:oxidoreductase activity"/>
    <property type="evidence" value="ECO:0007669"/>
    <property type="project" value="InterPro"/>
</dbReference>
<name>E3GXY2_METFV</name>
<proteinExistence type="predicted"/>
<evidence type="ECO:0000259" key="1">
    <source>
        <dbReference type="Pfam" id="PF00148"/>
    </source>
</evidence>
<sequence>MHPRPSPIAAALYTLRDLDVDLIVLHGPKGCCFRTARLLEQDGVRVVTTGMSEKDFVFGAEEKLTKTLKKAYKMFSPKLIGVVGTCASMIIGENLKRAVENAKVPAKVLIVESHGGFGEGDNTEGAIAVLEVAAKERLISEDEARRQIKMLRMATAIEKTRGMAQGKYIPPLEGDNKKKVAKIVINAFKNGKKVAMVLNAKKETAYLFADVLRLPYSKLNGNPVVIANLDENIGLPRIRNHAKNIKKELKDNGVNINYITGGLDEYPVTGKKAMEILEKEEIDFAVVSGIPHALPIEKYNNIEMVAVTDGPRLVEPLKNIGYKYVVLELDAHAKTLGKRRIVNSEFGNIIRSEIS</sequence>
<dbReference type="Proteomes" id="UP000002315">
    <property type="component" value="Chromosome"/>
</dbReference>
<dbReference type="KEGG" id="mfv:Mfer_0362"/>
<accession>E3GXY2</accession>
<dbReference type="InterPro" id="IPR052673">
    <property type="entry name" value="Ni-siroh_cyclase_CfbD"/>
</dbReference>
<dbReference type="Gene3D" id="3.40.50.1980">
    <property type="entry name" value="Nitrogenase molybdenum iron protein domain"/>
    <property type="match status" value="1"/>
</dbReference>
<dbReference type="STRING" id="523846.Mfer_0362"/>
<organism evidence="2 3">
    <name type="scientific">Methanothermus fervidus (strain ATCC 43054 / DSM 2088 / JCM 10308 / V24 S)</name>
    <dbReference type="NCBI Taxonomy" id="523846"/>
    <lineage>
        <taxon>Archaea</taxon>
        <taxon>Methanobacteriati</taxon>
        <taxon>Methanobacteriota</taxon>
        <taxon>Methanomada group</taxon>
        <taxon>Methanobacteria</taxon>
        <taxon>Methanobacteriales</taxon>
        <taxon>Methanothermaceae</taxon>
        <taxon>Methanothermus</taxon>
    </lineage>
</organism>
<reference evidence="2 3" key="1">
    <citation type="journal article" date="2010" name="Stand. Genomic Sci.">
        <title>Complete genome sequence of Methanothermus fervidus type strain (V24S).</title>
        <authorList>
            <person name="Anderson I."/>
            <person name="Djao O.D."/>
            <person name="Misra M."/>
            <person name="Chertkov O."/>
            <person name="Nolan M."/>
            <person name="Lucas S."/>
            <person name="Lapidus A."/>
            <person name="Del Rio T.G."/>
            <person name="Tice H."/>
            <person name="Cheng J.F."/>
            <person name="Tapia R."/>
            <person name="Han C."/>
            <person name="Goodwin L."/>
            <person name="Pitluck S."/>
            <person name="Liolios K."/>
            <person name="Ivanova N."/>
            <person name="Mavromatis K."/>
            <person name="Mikhailova N."/>
            <person name="Pati A."/>
            <person name="Brambilla E."/>
            <person name="Chen A."/>
            <person name="Palaniappan K."/>
            <person name="Land M."/>
            <person name="Hauser L."/>
            <person name="Chang Y.J."/>
            <person name="Jeffries C.D."/>
            <person name="Sikorski J."/>
            <person name="Spring S."/>
            <person name="Rohde M."/>
            <person name="Eichinger K."/>
            <person name="Huber H."/>
            <person name="Wirth R."/>
            <person name="Goker M."/>
            <person name="Detter J.C."/>
            <person name="Woyke T."/>
            <person name="Bristow J."/>
            <person name="Eisen J.A."/>
            <person name="Markowitz V."/>
            <person name="Hugenholtz P."/>
            <person name="Klenk H.P."/>
            <person name="Kyrpides N.C."/>
        </authorList>
    </citation>
    <scope>NUCLEOTIDE SEQUENCE [LARGE SCALE GENOMIC DNA]</scope>
    <source>
        <strain evidence="3">ATCC 43054 / DSM 2088 / JCM 10308 / V24 S</strain>
    </source>
</reference>